<dbReference type="Proteomes" id="UP001234989">
    <property type="component" value="Chromosome 3"/>
</dbReference>
<gene>
    <name evidence="2" type="ORF">MTR67_011990</name>
</gene>
<proteinExistence type="predicted"/>
<sequence length="217" mass="23608">MWLPVIDKQRRYALTSYTSNISSDRGKNVEKEKGPAVQRPAEDSSGSMGIYDTHLTTLECDGEEVVYRRSGGQDGKPSSTPGTSTIVPSTYSIATTSTAAASRPPFTQAMLFKIGHLVQSSNVRALQVEVVVPGMIERAIVAALDPILADNEGKRARKGHYVTSHILKDQNNRFLESCRSQTTSATQGSWIRPQTVGLVHGWPAWEGSEGPGPRRDP</sequence>
<accession>A0AAF0QAH7</accession>
<feature type="region of interest" description="Disordered" evidence="1">
    <location>
        <begin position="21"/>
        <end position="49"/>
    </location>
</feature>
<keyword evidence="3" id="KW-1185">Reference proteome</keyword>
<dbReference type="AlphaFoldDB" id="A0AAF0QAH7"/>
<feature type="region of interest" description="Disordered" evidence="1">
    <location>
        <begin position="68"/>
        <end position="87"/>
    </location>
</feature>
<evidence type="ECO:0000313" key="3">
    <source>
        <dbReference type="Proteomes" id="UP001234989"/>
    </source>
</evidence>
<reference evidence="2" key="1">
    <citation type="submission" date="2023-08" db="EMBL/GenBank/DDBJ databases">
        <title>A de novo genome assembly of Solanum verrucosum Schlechtendal, a Mexican diploid species geographically isolated from the other diploid A-genome species in potato relatives.</title>
        <authorList>
            <person name="Hosaka K."/>
        </authorList>
    </citation>
    <scope>NUCLEOTIDE SEQUENCE</scope>
    <source>
        <tissue evidence="2">Young leaves</tissue>
    </source>
</reference>
<evidence type="ECO:0000313" key="2">
    <source>
        <dbReference type="EMBL" id="WMV18605.1"/>
    </source>
</evidence>
<feature type="compositionally biased region" description="Basic and acidic residues" evidence="1">
    <location>
        <begin position="24"/>
        <end position="34"/>
    </location>
</feature>
<organism evidence="2 3">
    <name type="scientific">Solanum verrucosum</name>
    <dbReference type="NCBI Taxonomy" id="315347"/>
    <lineage>
        <taxon>Eukaryota</taxon>
        <taxon>Viridiplantae</taxon>
        <taxon>Streptophyta</taxon>
        <taxon>Embryophyta</taxon>
        <taxon>Tracheophyta</taxon>
        <taxon>Spermatophyta</taxon>
        <taxon>Magnoliopsida</taxon>
        <taxon>eudicotyledons</taxon>
        <taxon>Gunneridae</taxon>
        <taxon>Pentapetalae</taxon>
        <taxon>asterids</taxon>
        <taxon>lamiids</taxon>
        <taxon>Solanales</taxon>
        <taxon>Solanaceae</taxon>
        <taxon>Solanoideae</taxon>
        <taxon>Solaneae</taxon>
        <taxon>Solanum</taxon>
    </lineage>
</organism>
<evidence type="ECO:0000256" key="1">
    <source>
        <dbReference type="SAM" id="MobiDB-lite"/>
    </source>
</evidence>
<protein>
    <submittedName>
        <fullName evidence="2">Uncharacterized protein</fullName>
    </submittedName>
</protein>
<dbReference type="EMBL" id="CP133614">
    <property type="protein sequence ID" value="WMV18605.1"/>
    <property type="molecule type" value="Genomic_DNA"/>
</dbReference>
<name>A0AAF0QAH7_SOLVR</name>
<feature type="compositionally biased region" description="Polar residues" evidence="1">
    <location>
        <begin position="76"/>
        <end position="87"/>
    </location>
</feature>